<feature type="transmembrane region" description="Helical" evidence="7">
    <location>
        <begin position="303"/>
        <end position="323"/>
    </location>
</feature>
<dbReference type="RefSeq" id="WP_046550544.1">
    <property type="nucleotide sequence ID" value="NZ_CP011308.1"/>
</dbReference>
<evidence type="ECO:0000256" key="3">
    <source>
        <dbReference type="ARBA" id="ARBA00022553"/>
    </source>
</evidence>
<dbReference type="PANTHER" id="PTHR45339:SF1">
    <property type="entry name" value="HYBRID SIGNAL TRANSDUCTION HISTIDINE KINASE J"/>
    <property type="match status" value="1"/>
</dbReference>
<evidence type="ECO:0000256" key="7">
    <source>
        <dbReference type="SAM" id="Phobius"/>
    </source>
</evidence>
<dbReference type="InterPro" id="IPR003661">
    <property type="entry name" value="HisK_dim/P_dom"/>
</dbReference>
<dbReference type="SMART" id="SM00388">
    <property type="entry name" value="HisKA"/>
    <property type="match status" value="1"/>
</dbReference>
<dbReference type="AlphaFoldDB" id="A0A7U4M072"/>
<proteinExistence type="predicted"/>
<comment type="catalytic activity">
    <reaction evidence="1">
        <text>ATP + protein L-histidine = ADP + protein N-phospho-L-histidine.</text>
        <dbReference type="EC" id="2.7.13.3"/>
    </reaction>
</comment>
<name>A0A7U4M072_9BACT</name>
<dbReference type="SUPFAM" id="SSF52172">
    <property type="entry name" value="CheY-like"/>
    <property type="match status" value="1"/>
</dbReference>
<dbReference type="CDD" id="cd00082">
    <property type="entry name" value="HisKA"/>
    <property type="match status" value="1"/>
</dbReference>
<dbReference type="InterPro" id="IPR001789">
    <property type="entry name" value="Sig_transdc_resp-reg_receiver"/>
</dbReference>
<dbReference type="EC" id="2.7.13.3" evidence="2"/>
<feature type="modified residue" description="4-aspartylphosphate" evidence="5">
    <location>
        <position position="809"/>
    </location>
</feature>
<evidence type="ECO:0000259" key="9">
    <source>
        <dbReference type="PROSITE" id="PS50110"/>
    </source>
</evidence>
<dbReference type="Pfam" id="PF08376">
    <property type="entry name" value="NIT"/>
    <property type="match status" value="1"/>
</dbReference>
<keyword evidence="7" id="KW-0472">Membrane</keyword>
<keyword evidence="3 5" id="KW-0597">Phosphoprotein</keyword>
<dbReference type="SUPFAM" id="SSF47384">
    <property type="entry name" value="Homodimeric domain of signal transducing histidine kinase"/>
    <property type="match status" value="1"/>
</dbReference>
<evidence type="ECO:0000256" key="2">
    <source>
        <dbReference type="ARBA" id="ARBA00012438"/>
    </source>
</evidence>
<dbReference type="Gene3D" id="3.40.50.2300">
    <property type="match status" value="1"/>
</dbReference>
<keyword evidence="4" id="KW-0902">Two-component regulatory system</keyword>
<dbReference type="EMBL" id="CP011308">
    <property type="protein sequence ID" value="AKF24449.1"/>
    <property type="molecule type" value="Genomic_DNA"/>
</dbReference>
<protein>
    <recommendedName>
        <fullName evidence="2">histidine kinase</fullName>
        <ecNumber evidence="2">2.7.13.3</ecNumber>
    </recommendedName>
</protein>
<dbReference type="Pfam" id="PF00512">
    <property type="entry name" value="HisKA"/>
    <property type="match status" value="1"/>
</dbReference>
<dbReference type="GO" id="GO:0000155">
    <property type="term" value="F:phosphorelay sensor kinase activity"/>
    <property type="evidence" value="ECO:0007669"/>
    <property type="project" value="InterPro"/>
</dbReference>
<evidence type="ECO:0000313" key="10">
    <source>
        <dbReference type="EMBL" id="AKF24449.1"/>
    </source>
</evidence>
<dbReference type="CDD" id="cd16922">
    <property type="entry name" value="HATPase_EvgS-ArcB-TorS-like"/>
    <property type="match status" value="1"/>
</dbReference>
<organism evidence="10 11">
    <name type="scientific">Sulfurovum lithotrophicum</name>
    <dbReference type="NCBI Taxonomy" id="206403"/>
    <lineage>
        <taxon>Bacteria</taxon>
        <taxon>Pseudomonadati</taxon>
        <taxon>Campylobacterota</taxon>
        <taxon>Epsilonproteobacteria</taxon>
        <taxon>Campylobacterales</taxon>
        <taxon>Sulfurovaceae</taxon>
        <taxon>Sulfurovum</taxon>
    </lineage>
</organism>
<evidence type="ECO:0000256" key="6">
    <source>
        <dbReference type="SAM" id="MobiDB-lite"/>
    </source>
</evidence>
<dbReference type="SMART" id="SM00448">
    <property type="entry name" value="REC"/>
    <property type="match status" value="1"/>
</dbReference>
<evidence type="ECO:0000256" key="1">
    <source>
        <dbReference type="ARBA" id="ARBA00000085"/>
    </source>
</evidence>
<feature type="domain" description="Histidine kinase" evidence="8">
    <location>
        <begin position="386"/>
        <end position="608"/>
    </location>
</feature>
<dbReference type="InterPro" id="IPR036890">
    <property type="entry name" value="HATPase_C_sf"/>
</dbReference>
<feature type="domain" description="Response regulatory" evidence="9">
    <location>
        <begin position="760"/>
        <end position="879"/>
    </location>
</feature>
<keyword evidence="7" id="KW-0812">Transmembrane</keyword>
<reference evidence="10 11" key="1">
    <citation type="submission" date="2015-04" db="EMBL/GenBank/DDBJ databases">
        <title>Complete genome sequence of Sulfurovum lithotrophicum ATCC BAA-797T.</title>
        <authorList>
            <person name="Ahn J."/>
            <person name="Park G."/>
            <person name="Jeon W."/>
            <person name="Jang Y."/>
            <person name="Jang M."/>
            <person name="Lee H."/>
            <person name="Lee H."/>
        </authorList>
    </citation>
    <scope>NUCLEOTIDE SEQUENCE [LARGE SCALE GENOMIC DNA]</scope>
    <source>
        <strain evidence="11">ATCC BAA-797 / 42BKT</strain>
    </source>
</reference>
<evidence type="ECO:0000256" key="4">
    <source>
        <dbReference type="ARBA" id="ARBA00023012"/>
    </source>
</evidence>
<dbReference type="InterPro" id="IPR003594">
    <property type="entry name" value="HATPase_dom"/>
</dbReference>
<dbReference type="Pfam" id="PF02518">
    <property type="entry name" value="HATPase_c"/>
    <property type="match status" value="1"/>
</dbReference>
<sequence>MNLLNNKNIFSFLIVLVLVVFGAISYQTYFAYNDYQKAEEGKKEVRFVELLSQTVDAIAKERLESANYMGSGGAAAGSELKASREIVDHTVDALESYVRQNTNLKLHDKRIVMVKKKLSKVRNKIDTLGSDYKDIFYTLYHQEIFQPLVGAIRIVVAREEDPAMKAYLSSYTDYLNTSGNVLLEDSGILYVLNGRYPMKDEDLQTWDSLLLHDALPSLKQIPDYDLMKSLASIVSADAYEKIGNPERIKVLYNADTGEYKVTPKEWMKQSEKKTGYLTRAQHILLGTVQVKAEDRGIESKNSLMQYGAGTLFALFVLLVMLIVNHNINKDKQLFDDTLRDIEAVLNKEQQKELQELIDRHDVNNIYRFLVNTIREANQAKDLFLANMSHEIRTPLNGIVGFTQLLKSTNPSPDQEEFITVIENSSDNLLAIVNDILDLSKIKADKIELESIPFNAIEKFESAIESYGARAAEKDIELGVFIDPDLPTPLIGDPTKISQILVNLISNAIKFTSAHGTIDVRMEKTGETEKDVTVKFSVKDTGIGITEEQKGKIFDAFSQADVSTSRKFGGTGLGLAISGKLTAFMGGKLDIDSKEGEGSTFFFSLTLPKGELASVLPRPKMNGFTVAAVLPQKETESLLVRNLHDYVGATDANFVIYSKDELLKEQKNAMPDLLFIDHAYCQHGNELEKYLDLHTRTVLFTTSDKKRQIESLMERIDKIVYKPINLSKTFKALEVVYSEINTADVSRHEEESEKAQFKGLNVLVAEDNTINQKLVLNILNKLGLDVTLANNGEEALHLRQENDYDMIFMDVQMPVMGGIEATKEILVYEEKHRKHHIPIVALTANALQGDREKYIGAGMDDYLSKPLVLEQLIQLLKKYFTNKMVLSESEEEQRPPEEQGTDEEVAAASKADIGREEETVETNNVQEEAVVKAEVPSVEKEELEPVQEEIVMKEEIVIKADILLHHEEPLSSKIYATMLRNLGYSVDIADSTIDFMDKVENNQYRFVLFDADSFMQIHCLIADIVHDAGARPFLFISEKEIGNICCETLGMEPDVEEIREKLEASV</sequence>
<keyword evidence="7" id="KW-1133">Transmembrane helix</keyword>
<dbReference type="InterPro" id="IPR036097">
    <property type="entry name" value="HisK_dim/P_sf"/>
</dbReference>
<dbReference type="Pfam" id="PF00072">
    <property type="entry name" value="Response_reg"/>
    <property type="match status" value="1"/>
</dbReference>
<dbReference type="Gene3D" id="3.30.565.10">
    <property type="entry name" value="Histidine kinase-like ATPase, C-terminal domain"/>
    <property type="match status" value="1"/>
</dbReference>
<dbReference type="Gene3D" id="1.10.287.130">
    <property type="match status" value="1"/>
</dbReference>
<dbReference type="CDD" id="cd17546">
    <property type="entry name" value="REC_hyHK_CKI1_RcsC-like"/>
    <property type="match status" value="1"/>
</dbReference>
<feature type="transmembrane region" description="Helical" evidence="7">
    <location>
        <begin position="12"/>
        <end position="32"/>
    </location>
</feature>
<dbReference type="PANTHER" id="PTHR45339">
    <property type="entry name" value="HYBRID SIGNAL TRANSDUCTION HISTIDINE KINASE J"/>
    <property type="match status" value="1"/>
</dbReference>
<accession>A0A7U4M072</accession>
<evidence type="ECO:0000256" key="5">
    <source>
        <dbReference type="PROSITE-ProRule" id="PRU00169"/>
    </source>
</evidence>
<dbReference type="InterPro" id="IPR013587">
    <property type="entry name" value="Nitrate/nitrite_sensing"/>
</dbReference>
<dbReference type="PRINTS" id="PR00344">
    <property type="entry name" value="BCTRLSENSOR"/>
</dbReference>
<feature type="region of interest" description="Disordered" evidence="6">
    <location>
        <begin position="886"/>
        <end position="922"/>
    </location>
</feature>
<dbReference type="InterPro" id="IPR011006">
    <property type="entry name" value="CheY-like_superfamily"/>
</dbReference>
<dbReference type="InterPro" id="IPR005467">
    <property type="entry name" value="His_kinase_dom"/>
</dbReference>
<dbReference type="PROSITE" id="PS50109">
    <property type="entry name" value="HIS_KIN"/>
    <property type="match status" value="1"/>
</dbReference>
<dbReference type="InterPro" id="IPR004358">
    <property type="entry name" value="Sig_transdc_His_kin-like_C"/>
</dbReference>
<keyword evidence="11" id="KW-1185">Reference proteome</keyword>
<evidence type="ECO:0000259" key="8">
    <source>
        <dbReference type="PROSITE" id="PS50109"/>
    </source>
</evidence>
<dbReference type="Proteomes" id="UP000034444">
    <property type="component" value="Chromosome"/>
</dbReference>
<gene>
    <name evidence="10" type="ORF">YH65_02870</name>
</gene>
<dbReference type="KEGG" id="slh:YH65_02870"/>
<reference evidence="11" key="2">
    <citation type="journal article" date="2017" name="Stand. Genomic Sci.">
        <title>Complete genome sequence of the sulfur-oxidizing chemolithoautotrophic Sulfurovum lithotrophicum 42BKTT.</title>
        <authorList>
            <person name="Jeon W."/>
            <person name="Priscilla L."/>
            <person name="Park G."/>
            <person name="Lee H."/>
            <person name="Lee N."/>
            <person name="Lee D."/>
            <person name="Kwon H."/>
            <person name="Ahn I."/>
            <person name="Lee C."/>
            <person name="Lee H."/>
            <person name="Ahn J."/>
        </authorList>
    </citation>
    <scope>NUCLEOTIDE SEQUENCE [LARGE SCALE GENOMIC DNA]</scope>
    <source>
        <strain evidence="11">ATCC BAA-797 / 42BKT</strain>
    </source>
</reference>
<dbReference type="FunFam" id="3.30.565.10:FF:000010">
    <property type="entry name" value="Sensor histidine kinase RcsC"/>
    <property type="match status" value="1"/>
</dbReference>
<dbReference type="SUPFAM" id="SSF55874">
    <property type="entry name" value="ATPase domain of HSP90 chaperone/DNA topoisomerase II/histidine kinase"/>
    <property type="match status" value="1"/>
</dbReference>
<dbReference type="SMART" id="SM00387">
    <property type="entry name" value="HATPase_c"/>
    <property type="match status" value="1"/>
</dbReference>
<dbReference type="OrthoDB" id="5372021at2"/>
<evidence type="ECO:0000313" key="11">
    <source>
        <dbReference type="Proteomes" id="UP000034444"/>
    </source>
</evidence>
<dbReference type="PROSITE" id="PS50110">
    <property type="entry name" value="RESPONSE_REGULATORY"/>
    <property type="match status" value="1"/>
</dbReference>